<name>A0A8J2BTR1_9BACT</name>
<protein>
    <submittedName>
        <fullName evidence="1">Uncharacterized protein</fullName>
    </submittedName>
</protein>
<keyword evidence="2" id="KW-1185">Reference proteome</keyword>
<sequence>MIGRIQYVRRHGMSAHQGAASRLGLRGLGLF</sequence>
<gene>
    <name evidence="1" type="ORF">MPNT_310002</name>
</gene>
<dbReference type="AlphaFoldDB" id="A0A8J2BTR1"/>
<reference evidence="1" key="1">
    <citation type="submission" date="2021-02" db="EMBL/GenBank/DDBJ databases">
        <authorList>
            <person name="Cremers G."/>
            <person name="Picone N."/>
        </authorList>
    </citation>
    <scope>NUCLEOTIDE SEQUENCE</scope>
    <source>
        <strain evidence="1">PQ17</strain>
    </source>
</reference>
<evidence type="ECO:0000313" key="2">
    <source>
        <dbReference type="Proteomes" id="UP000663859"/>
    </source>
</evidence>
<proteinExistence type="predicted"/>
<organism evidence="1 2">
    <name type="scientific">Candidatus Methylacidithermus pantelleriae</name>
    <dbReference type="NCBI Taxonomy" id="2744239"/>
    <lineage>
        <taxon>Bacteria</taxon>
        <taxon>Pseudomonadati</taxon>
        <taxon>Verrucomicrobiota</taxon>
        <taxon>Methylacidiphilae</taxon>
        <taxon>Methylacidiphilales</taxon>
        <taxon>Methylacidiphilaceae</taxon>
        <taxon>Candidatus Methylacidithermus</taxon>
    </lineage>
</organism>
<dbReference type="EMBL" id="CAJNOB010000025">
    <property type="protein sequence ID" value="CAF0699893.1"/>
    <property type="molecule type" value="Genomic_DNA"/>
</dbReference>
<dbReference type="Proteomes" id="UP000663859">
    <property type="component" value="Unassembled WGS sequence"/>
</dbReference>
<comment type="caution">
    <text evidence="1">The sequence shown here is derived from an EMBL/GenBank/DDBJ whole genome shotgun (WGS) entry which is preliminary data.</text>
</comment>
<evidence type="ECO:0000313" key="1">
    <source>
        <dbReference type="EMBL" id="CAF0699893.1"/>
    </source>
</evidence>
<accession>A0A8J2BTR1</accession>